<proteinExistence type="predicted"/>
<sequence>MPVNHSHLPGHWPAVCTIVDVVVSRYCDEGSARAYLCRARSQWISQVNTLLCSFAACSIGCKNADAGSFQTLLLPILPSDGVTPSTVNSGILFHTVAFCVLGIHCTRLREL</sequence>
<reference evidence="1" key="1">
    <citation type="submission" date="2020-12" db="EMBL/GenBank/DDBJ databases">
        <authorList>
            <person name="Iha C."/>
        </authorList>
    </citation>
    <scope>NUCLEOTIDE SEQUENCE</scope>
</reference>
<accession>A0A8S1J2G8</accession>
<dbReference type="EMBL" id="CAJHUC010001198">
    <property type="protein sequence ID" value="CAD7700194.1"/>
    <property type="molecule type" value="Genomic_DNA"/>
</dbReference>
<keyword evidence="2" id="KW-1185">Reference proteome</keyword>
<dbReference type="AlphaFoldDB" id="A0A8S1J2G8"/>
<comment type="caution">
    <text evidence="1">The sequence shown here is derived from an EMBL/GenBank/DDBJ whole genome shotgun (WGS) entry which is preliminary data.</text>
</comment>
<evidence type="ECO:0000313" key="1">
    <source>
        <dbReference type="EMBL" id="CAD7700194.1"/>
    </source>
</evidence>
<dbReference type="Proteomes" id="UP000708148">
    <property type="component" value="Unassembled WGS sequence"/>
</dbReference>
<evidence type="ECO:0000313" key="2">
    <source>
        <dbReference type="Proteomes" id="UP000708148"/>
    </source>
</evidence>
<gene>
    <name evidence="1" type="ORF">OSTQU699_LOCUS5553</name>
</gene>
<protein>
    <submittedName>
        <fullName evidence="1">Uncharacterized protein</fullName>
    </submittedName>
</protein>
<name>A0A8S1J2G8_9CHLO</name>
<organism evidence="1 2">
    <name type="scientific">Ostreobium quekettii</name>
    <dbReference type="NCBI Taxonomy" id="121088"/>
    <lineage>
        <taxon>Eukaryota</taxon>
        <taxon>Viridiplantae</taxon>
        <taxon>Chlorophyta</taxon>
        <taxon>core chlorophytes</taxon>
        <taxon>Ulvophyceae</taxon>
        <taxon>TCBD clade</taxon>
        <taxon>Bryopsidales</taxon>
        <taxon>Ostreobineae</taxon>
        <taxon>Ostreobiaceae</taxon>
        <taxon>Ostreobium</taxon>
    </lineage>
</organism>